<dbReference type="GO" id="GO:0005886">
    <property type="term" value="C:plasma membrane"/>
    <property type="evidence" value="ECO:0007669"/>
    <property type="project" value="TreeGrafter"/>
</dbReference>
<accession>A0A139Q0A4</accession>
<organism evidence="4 5">
    <name type="scientific">Streptococcus oralis</name>
    <dbReference type="NCBI Taxonomy" id="1303"/>
    <lineage>
        <taxon>Bacteria</taxon>
        <taxon>Bacillati</taxon>
        <taxon>Bacillota</taxon>
        <taxon>Bacilli</taxon>
        <taxon>Lactobacillales</taxon>
        <taxon>Streptococcaceae</taxon>
        <taxon>Streptococcus</taxon>
    </lineage>
</organism>
<evidence type="ECO:0000256" key="2">
    <source>
        <dbReference type="ARBA" id="ARBA00022840"/>
    </source>
</evidence>
<feature type="domain" description="ABC transporter" evidence="3">
    <location>
        <begin position="2"/>
        <end position="210"/>
    </location>
</feature>
<dbReference type="Proteomes" id="UP000072363">
    <property type="component" value="Unassembled WGS sequence"/>
</dbReference>
<dbReference type="AlphaFoldDB" id="A0A139Q0A4"/>
<dbReference type="GO" id="GO:0005524">
    <property type="term" value="F:ATP binding"/>
    <property type="evidence" value="ECO:0007669"/>
    <property type="project" value="UniProtKB-KW"/>
</dbReference>
<dbReference type="InterPro" id="IPR015854">
    <property type="entry name" value="ABC_transpr_LolD-like"/>
</dbReference>
<name>A0A139Q0A4_STROR</name>
<dbReference type="InterPro" id="IPR027417">
    <property type="entry name" value="P-loop_NTPase"/>
</dbReference>
<evidence type="ECO:0000256" key="1">
    <source>
        <dbReference type="ARBA" id="ARBA00022741"/>
    </source>
</evidence>
<protein>
    <submittedName>
        <fullName evidence="4">ABC transporter ATP-binding protein</fullName>
    </submittedName>
</protein>
<dbReference type="PROSITE" id="PS50893">
    <property type="entry name" value="ABC_TRANSPORTER_2"/>
    <property type="match status" value="1"/>
</dbReference>
<dbReference type="InterPro" id="IPR017871">
    <property type="entry name" value="ABC_transporter-like_CS"/>
</dbReference>
<keyword evidence="2 4" id="KW-0067">ATP-binding</keyword>
<comment type="caution">
    <text evidence="4">The sequence shown here is derived from an EMBL/GenBank/DDBJ whole genome shotgun (WGS) entry which is preliminary data.</text>
</comment>
<dbReference type="PROSITE" id="PS00211">
    <property type="entry name" value="ABC_TRANSPORTER_1"/>
    <property type="match status" value="1"/>
</dbReference>
<evidence type="ECO:0000259" key="3">
    <source>
        <dbReference type="PROSITE" id="PS50893"/>
    </source>
</evidence>
<dbReference type="PANTHER" id="PTHR24220:SF86">
    <property type="entry name" value="ABC TRANSPORTER ABCH.1"/>
    <property type="match status" value="1"/>
</dbReference>
<dbReference type="InterPro" id="IPR003593">
    <property type="entry name" value="AAA+_ATPase"/>
</dbReference>
<dbReference type="SMART" id="SM00382">
    <property type="entry name" value="AAA"/>
    <property type="match status" value="1"/>
</dbReference>
<evidence type="ECO:0000313" key="5">
    <source>
        <dbReference type="Proteomes" id="UP000072363"/>
    </source>
</evidence>
<dbReference type="GO" id="GO:0016887">
    <property type="term" value="F:ATP hydrolysis activity"/>
    <property type="evidence" value="ECO:0007669"/>
    <property type="project" value="InterPro"/>
</dbReference>
<dbReference type="InterPro" id="IPR003439">
    <property type="entry name" value="ABC_transporter-like_ATP-bd"/>
</dbReference>
<gene>
    <name evidence="4" type="ORF">SORDD27_00352</name>
</gene>
<evidence type="ECO:0000313" key="4">
    <source>
        <dbReference type="EMBL" id="KXT95964.1"/>
    </source>
</evidence>
<dbReference type="SUPFAM" id="SSF52540">
    <property type="entry name" value="P-loop containing nucleoside triphosphate hydrolases"/>
    <property type="match status" value="1"/>
</dbReference>
<proteinExistence type="predicted"/>
<dbReference type="PANTHER" id="PTHR24220">
    <property type="entry name" value="IMPORT ATP-BINDING PROTEIN"/>
    <property type="match status" value="1"/>
</dbReference>
<keyword evidence="1" id="KW-0547">Nucleotide-binding</keyword>
<dbReference type="GO" id="GO:0022857">
    <property type="term" value="F:transmembrane transporter activity"/>
    <property type="evidence" value="ECO:0007669"/>
    <property type="project" value="TreeGrafter"/>
</dbReference>
<sequence>MIELRDIQKTFDGHVVLRDYSYQFCEGKSYALIGESGAGKTTLLNIIGKLETAQNGTVEINGIDLRKIKEKTYFKDFVSYLFQNYGLIENRSIKDNLELAFIGKKLSRKDKVEQMCEALKKVHLQLDLNRKIYSLSGGEAQRVAIAKVMLKDSPIVLADEPTASLDEKNSREIIDLILGLQNEKRIIIIATHDKSVYERLDEVIVVRKEQK</sequence>
<dbReference type="Gene3D" id="3.40.50.300">
    <property type="entry name" value="P-loop containing nucleotide triphosphate hydrolases"/>
    <property type="match status" value="1"/>
</dbReference>
<dbReference type="PATRIC" id="fig|1303.82.peg.372"/>
<dbReference type="Pfam" id="PF00005">
    <property type="entry name" value="ABC_tran"/>
    <property type="match status" value="1"/>
</dbReference>
<dbReference type="RefSeq" id="WP_061427007.1">
    <property type="nucleotide sequence ID" value="NZ_KQ970235.1"/>
</dbReference>
<reference evidence="4 5" key="1">
    <citation type="submission" date="2016-01" db="EMBL/GenBank/DDBJ databases">
        <title>Highly variable Streptococcus oralis are common among viridans streptococci isolated from primates.</title>
        <authorList>
            <person name="Denapaite D."/>
            <person name="Rieger M."/>
            <person name="Koendgen S."/>
            <person name="Brueckner R."/>
            <person name="Ochigava I."/>
            <person name="Kappeler P."/>
            <person name="Maetz-Rensing K."/>
            <person name="Leendertz F."/>
            <person name="Hakenbeck R."/>
        </authorList>
    </citation>
    <scope>NUCLEOTIDE SEQUENCE [LARGE SCALE GENOMIC DNA]</scope>
    <source>
        <strain evidence="4 5">DD27</strain>
    </source>
</reference>
<dbReference type="EMBL" id="LQNZ01000027">
    <property type="protein sequence ID" value="KXT95964.1"/>
    <property type="molecule type" value="Genomic_DNA"/>
</dbReference>